<accession>A0AAN8SY46</accession>
<comment type="caution">
    <text evidence="1">The sequence shown here is derived from an EMBL/GenBank/DDBJ whole genome shotgun (WGS) entry which is preliminary data.</text>
</comment>
<protein>
    <recommendedName>
        <fullName evidence="3">Endonuclease/exonuclease/phosphatase family protein</fullName>
    </recommendedName>
</protein>
<gene>
    <name evidence="1" type="ORF">RDI58_024696</name>
</gene>
<proteinExistence type="predicted"/>
<name>A0AAN8SY46_SOLBU</name>
<dbReference type="Proteomes" id="UP001371456">
    <property type="component" value="Unassembled WGS sequence"/>
</dbReference>
<evidence type="ECO:0000313" key="2">
    <source>
        <dbReference type="Proteomes" id="UP001371456"/>
    </source>
</evidence>
<sequence length="37" mass="4272">MACTIATRSSLWKKVKQLSTHIRKPWLIMGDFNLILA</sequence>
<dbReference type="EMBL" id="JBANQN010000010">
    <property type="protein sequence ID" value="KAK6777978.1"/>
    <property type="molecule type" value="Genomic_DNA"/>
</dbReference>
<organism evidence="1 2">
    <name type="scientific">Solanum bulbocastanum</name>
    <name type="common">Wild potato</name>
    <dbReference type="NCBI Taxonomy" id="147425"/>
    <lineage>
        <taxon>Eukaryota</taxon>
        <taxon>Viridiplantae</taxon>
        <taxon>Streptophyta</taxon>
        <taxon>Embryophyta</taxon>
        <taxon>Tracheophyta</taxon>
        <taxon>Spermatophyta</taxon>
        <taxon>Magnoliopsida</taxon>
        <taxon>eudicotyledons</taxon>
        <taxon>Gunneridae</taxon>
        <taxon>Pentapetalae</taxon>
        <taxon>asterids</taxon>
        <taxon>lamiids</taxon>
        <taxon>Solanales</taxon>
        <taxon>Solanaceae</taxon>
        <taxon>Solanoideae</taxon>
        <taxon>Solaneae</taxon>
        <taxon>Solanum</taxon>
    </lineage>
</organism>
<keyword evidence="2" id="KW-1185">Reference proteome</keyword>
<evidence type="ECO:0000313" key="1">
    <source>
        <dbReference type="EMBL" id="KAK6777978.1"/>
    </source>
</evidence>
<reference evidence="1 2" key="1">
    <citation type="submission" date="2024-02" db="EMBL/GenBank/DDBJ databases">
        <title>de novo genome assembly of Solanum bulbocastanum strain 11H21.</title>
        <authorList>
            <person name="Hosaka A.J."/>
        </authorList>
    </citation>
    <scope>NUCLEOTIDE SEQUENCE [LARGE SCALE GENOMIC DNA]</scope>
    <source>
        <tissue evidence="1">Young leaves</tissue>
    </source>
</reference>
<dbReference type="AlphaFoldDB" id="A0AAN8SY46"/>
<evidence type="ECO:0008006" key="3">
    <source>
        <dbReference type="Google" id="ProtNLM"/>
    </source>
</evidence>